<dbReference type="RefSeq" id="XP_040772886.1">
    <property type="nucleotide sequence ID" value="XM_040924404.1"/>
</dbReference>
<feature type="domain" description="Glycosyl hydrolase family 92 N-terminal" evidence="4">
    <location>
        <begin position="43"/>
        <end position="299"/>
    </location>
</feature>
<dbReference type="InterPro" id="IPR041371">
    <property type="entry name" value="GH92_N"/>
</dbReference>
<dbReference type="EMBL" id="MU032351">
    <property type="protein sequence ID" value="KAF3761907.1"/>
    <property type="molecule type" value="Genomic_DNA"/>
</dbReference>
<reference evidence="5" key="1">
    <citation type="journal article" date="2020" name="Phytopathology">
        <title>Genome sequence of the chestnut blight fungus Cryphonectria parasitica EP155: A fundamental resource for an archetypical invasive plant pathogen.</title>
        <authorList>
            <person name="Crouch J.A."/>
            <person name="Dawe A."/>
            <person name="Aerts A."/>
            <person name="Barry K."/>
            <person name="Churchill A.C.L."/>
            <person name="Grimwood J."/>
            <person name="Hillman B."/>
            <person name="Milgroom M.G."/>
            <person name="Pangilinan J."/>
            <person name="Smith M."/>
            <person name="Salamov A."/>
            <person name="Schmutz J."/>
            <person name="Yadav J."/>
            <person name="Grigoriev I.V."/>
            <person name="Nuss D."/>
        </authorList>
    </citation>
    <scope>NUCLEOTIDE SEQUENCE</scope>
    <source>
        <strain evidence="5">EP155</strain>
    </source>
</reference>
<dbReference type="PANTHER" id="PTHR12143:SF23">
    <property type="entry name" value="PUTATIVE-RELATED"/>
    <property type="match status" value="1"/>
</dbReference>
<sequence>MNPSRRITTLSTPTLLFLLGTLIAPTNSAQNTTNSTSFNPLAYINPLIGSTNGGNVFAGASLPYGLAKAVADVNGENTGGFATDGSNVTGFSSVHDSGTGGNPSLGNFPLFPQVCPDDADVDSCQFRIGDRAVSYVNDSVVARPGYFAVQLASGVSAEMTVGEKTALYRFTFPSAAADGNGTGSVTNGSHSLILLDLTDLWQSRQNASISVDADTGRMTGNGTFLPSFGAGYYQMFFCVDFFGAGVYETGVWVNNRAGTEPKELFVTRGFNLFYLEAGGFVRFSASTDDNEILARVGISFISSDQACSNAESDIPNPERNFDTLVGEAEDAWLDKLSPVAITPGGADNNLQTTFWSGIYHAMMSPQNYTGENPKWDSGIPYFDSYYCIWDSFRVQHPLLTILDPDAQIQMVNSLLDIYQHEGWLPDCHMSLCDGWTQGGSNADNVLVDAYVKNLSSSTTSSGSIDWNLALEAIINDAENEPLEWSIHGRGGLTSWKNLDYIPYLDYDPIGFGTNSRSISRTLEYAYNDFNLAVLAQGLGRSDLYSKYLARSTNWQNLWKQDQTSFINGTDTGFTGFFQPKYLNGTWGYQDPIACSNLASFCSLTTNPSETFEASIWQYQFLVPQDVSGIISLMGGDEAFVSRLEFFHTSGLADISNEPVFLTVYLYHYAGRPGLSASRIHTYIPSSFNDTESGLPGNDDSGAMGSFLFFSMIGLFPVAGQNVYLISAPFFESVSVTHPVTGKTATTSVVAGWDGAAYQSIYIQNVTVNGQPWTKSWIGHEFFTEGWTMELVLGTTESSWGTAEADRPPSSSGSSEMMTTRFMGL</sequence>
<proteinExistence type="predicted"/>
<keyword evidence="2" id="KW-0732">Signal</keyword>
<protein>
    <submittedName>
        <fullName evidence="5">Family 92 glycoside hydrolase</fullName>
    </submittedName>
</protein>
<dbReference type="Gene3D" id="3.30.2080.10">
    <property type="entry name" value="GH92 mannosidase domain"/>
    <property type="match status" value="1"/>
</dbReference>
<keyword evidence="6" id="KW-1185">Reference proteome</keyword>
<feature type="chain" id="PRO_5040326212" evidence="2">
    <location>
        <begin position="29"/>
        <end position="824"/>
    </location>
</feature>
<evidence type="ECO:0000259" key="4">
    <source>
        <dbReference type="Pfam" id="PF17678"/>
    </source>
</evidence>
<dbReference type="FunFam" id="1.20.1050.60:FF:000002">
    <property type="entry name" value="Glycosyl hydrolase family 92"/>
    <property type="match status" value="1"/>
</dbReference>
<dbReference type="Pfam" id="PF07971">
    <property type="entry name" value="Glyco_hydro_92"/>
    <property type="match status" value="1"/>
</dbReference>
<dbReference type="InterPro" id="IPR012939">
    <property type="entry name" value="Glyco_hydro_92"/>
</dbReference>
<dbReference type="InterPro" id="IPR005887">
    <property type="entry name" value="GH92_a_mannosidase_put"/>
</dbReference>
<gene>
    <name evidence="5" type="ORF">M406DRAFT_49968</name>
</gene>
<dbReference type="InterPro" id="IPR008928">
    <property type="entry name" value="6-hairpin_glycosidase_sf"/>
</dbReference>
<dbReference type="Gene3D" id="1.20.1050.60">
    <property type="entry name" value="alpha-1,2-mannosidase"/>
    <property type="match status" value="1"/>
</dbReference>
<feature type="signal peptide" evidence="2">
    <location>
        <begin position="1"/>
        <end position="28"/>
    </location>
</feature>
<evidence type="ECO:0000256" key="1">
    <source>
        <dbReference type="SAM" id="MobiDB-lite"/>
    </source>
</evidence>
<dbReference type="GO" id="GO:0005829">
    <property type="term" value="C:cytosol"/>
    <property type="evidence" value="ECO:0007669"/>
    <property type="project" value="TreeGrafter"/>
</dbReference>
<dbReference type="PANTHER" id="PTHR12143">
    <property type="entry name" value="PEPTIDE N-GLYCANASE PNGASE -RELATED"/>
    <property type="match status" value="1"/>
</dbReference>
<dbReference type="Gene3D" id="1.20.1610.10">
    <property type="entry name" value="alpha-1,2-mannosidases domains"/>
    <property type="match status" value="1"/>
</dbReference>
<dbReference type="GO" id="GO:0030246">
    <property type="term" value="F:carbohydrate binding"/>
    <property type="evidence" value="ECO:0007669"/>
    <property type="project" value="InterPro"/>
</dbReference>
<dbReference type="Pfam" id="PF17678">
    <property type="entry name" value="Glyco_hydro_92N"/>
    <property type="match status" value="1"/>
</dbReference>
<dbReference type="GO" id="GO:0005634">
    <property type="term" value="C:nucleus"/>
    <property type="evidence" value="ECO:0007669"/>
    <property type="project" value="TreeGrafter"/>
</dbReference>
<dbReference type="InterPro" id="IPR050883">
    <property type="entry name" value="PNGase"/>
</dbReference>
<dbReference type="GO" id="GO:0005975">
    <property type="term" value="P:carbohydrate metabolic process"/>
    <property type="evidence" value="ECO:0007669"/>
    <property type="project" value="InterPro"/>
</dbReference>
<dbReference type="GO" id="GO:0000224">
    <property type="term" value="F:peptide-N4-(N-acetyl-beta-glucosaminyl)asparagine amidase activity"/>
    <property type="evidence" value="ECO:0007669"/>
    <property type="project" value="TreeGrafter"/>
</dbReference>
<dbReference type="GO" id="GO:0006516">
    <property type="term" value="P:glycoprotein catabolic process"/>
    <property type="evidence" value="ECO:0007669"/>
    <property type="project" value="TreeGrafter"/>
</dbReference>
<evidence type="ECO:0000259" key="3">
    <source>
        <dbReference type="Pfam" id="PF07971"/>
    </source>
</evidence>
<dbReference type="FunFam" id="3.30.2080.10:FF:000001">
    <property type="entry name" value="Alpha-1,2-mannosidase subfamily"/>
    <property type="match status" value="1"/>
</dbReference>
<dbReference type="GeneID" id="63841533"/>
<dbReference type="SUPFAM" id="SSF48208">
    <property type="entry name" value="Six-hairpin glycosidases"/>
    <property type="match status" value="1"/>
</dbReference>
<name>A0A9P4XW41_CRYP1</name>
<evidence type="ECO:0000313" key="6">
    <source>
        <dbReference type="Proteomes" id="UP000803844"/>
    </source>
</evidence>
<feature type="domain" description="Glycosyl hydrolase family 92" evidence="3">
    <location>
        <begin position="305"/>
        <end position="793"/>
    </location>
</feature>
<feature type="compositionally biased region" description="Polar residues" evidence="1">
    <location>
        <begin position="808"/>
        <end position="817"/>
    </location>
</feature>
<dbReference type="Proteomes" id="UP000803844">
    <property type="component" value="Unassembled WGS sequence"/>
</dbReference>
<keyword evidence="5" id="KW-0378">Hydrolase</keyword>
<dbReference type="FunFam" id="2.70.98.10:FF:000010">
    <property type="entry name" value="Alpha-1,2-mannosidase family protein"/>
    <property type="match status" value="1"/>
</dbReference>
<evidence type="ECO:0000313" key="5">
    <source>
        <dbReference type="EMBL" id="KAF3761907.1"/>
    </source>
</evidence>
<dbReference type="InterPro" id="IPR014718">
    <property type="entry name" value="GH-type_carb-bd"/>
</dbReference>
<dbReference type="OrthoDB" id="449263at2759"/>
<organism evidence="5 6">
    <name type="scientific">Cryphonectria parasitica (strain ATCC 38755 / EP155)</name>
    <dbReference type="NCBI Taxonomy" id="660469"/>
    <lineage>
        <taxon>Eukaryota</taxon>
        <taxon>Fungi</taxon>
        <taxon>Dikarya</taxon>
        <taxon>Ascomycota</taxon>
        <taxon>Pezizomycotina</taxon>
        <taxon>Sordariomycetes</taxon>
        <taxon>Sordariomycetidae</taxon>
        <taxon>Diaporthales</taxon>
        <taxon>Cryphonectriaceae</taxon>
        <taxon>Cryphonectria-Endothia species complex</taxon>
        <taxon>Cryphonectria</taxon>
    </lineage>
</organism>
<dbReference type="Gene3D" id="2.70.98.10">
    <property type="match status" value="1"/>
</dbReference>
<dbReference type="AlphaFoldDB" id="A0A9P4XW41"/>
<comment type="caution">
    <text evidence="5">The sequence shown here is derived from an EMBL/GenBank/DDBJ whole genome shotgun (WGS) entry which is preliminary data.</text>
</comment>
<accession>A0A9P4XW41</accession>
<feature type="region of interest" description="Disordered" evidence="1">
    <location>
        <begin position="797"/>
        <end position="824"/>
    </location>
</feature>
<dbReference type="NCBIfam" id="TIGR01180">
    <property type="entry name" value="aman2_put"/>
    <property type="match status" value="1"/>
</dbReference>
<dbReference type="FunFam" id="1.20.1610.10:FF:000002">
    <property type="entry name" value="Alpha-1,2-mannosidase family protein"/>
    <property type="match status" value="1"/>
</dbReference>
<evidence type="ECO:0000256" key="2">
    <source>
        <dbReference type="SAM" id="SignalP"/>
    </source>
</evidence>